<evidence type="ECO:0000313" key="1">
    <source>
        <dbReference type="EMBL" id="MBU8872754.1"/>
    </source>
</evidence>
<accession>A0ABS6IDS8</accession>
<gene>
    <name evidence="1" type="ORF">KQ910_03220</name>
</gene>
<organism evidence="1 2">
    <name type="scientific">Reyranella humidisoli</name>
    <dbReference type="NCBI Taxonomy" id="2849149"/>
    <lineage>
        <taxon>Bacteria</taxon>
        <taxon>Pseudomonadati</taxon>
        <taxon>Pseudomonadota</taxon>
        <taxon>Alphaproteobacteria</taxon>
        <taxon>Hyphomicrobiales</taxon>
        <taxon>Reyranellaceae</taxon>
        <taxon>Reyranella</taxon>
    </lineage>
</organism>
<dbReference type="Proteomes" id="UP000727907">
    <property type="component" value="Unassembled WGS sequence"/>
</dbReference>
<comment type="caution">
    <text evidence="1">The sequence shown here is derived from an EMBL/GenBank/DDBJ whole genome shotgun (WGS) entry which is preliminary data.</text>
</comment>
<evidence type="ECO:0000313" key="2">
    <source>
        <dbReference type="Proteomes" id="UP000727907"/>
    </source>
</evidence>
<dbReference type="RefSeq" id="WP_216957047.1">
    <property type="nucleotide sequence ID" value="NZ_JAHOPB010000001.1"/>
</dbReference>
<sequence length="327" mass="34185">MSAVAARLGDGRLHLQHGPIDLIVEAFGAADEVERAYAQAIDRFGDILSTLVGELAVLRRPVGEAYPLLQGPVARRMAEAVWPHRTVFITPMAAVAGAVADEMLQAMVRGRTLDKAYVNDGGDIALHLAPGQSLRAGIFADSTSSPFRWGSAPSYGAMGSCLSAPHSMTPPSAMTPPPPHLNGEERYSLDGVALLTHERRVRGIATSGRGGRSFSRGIADSATVLAATAAAADAAATMIANAVNADHPAIERQPACSLDPDSDLGDRLVTVAVGDLPLETIDAALDRGLAEARRLRLRGLIDSAAVSLRGHWRLETGGTPLDLSEAG</sequence>
<keyword evidence="2" id="KW-1185">Reference proteome</keyword>
<proteinExistence type="predicted"/>
<reference evidence="1 2" key="1">
    <citation type="submission" date="2021-06" db="EMBL/GenBank/DDBJ databases">
        <authorList>
            <person name="Lee D.H."/>
        </authorList>
    </citation>
    <scope>NUCLEOTIDE SEQUENCE [LARGE SCALE GENOMIC DNA]</scope>
    <source>
        <strain evidence="1 2">MMS21-HV4-11</strain>
    </source>
</reference>
<name>A0ABS6IDS8_9HYPH</name>
<dbReference type="EMBL" id="JAHOPB010000001">
    <property type="protein sequence ID" value="MBU8872754.1"/>
    <property type="molecule type" value="Genomic_DNA"/>
</dbReference>
<dbReference type="PIRSF" id="PIRSF006421">
    <property type="entry name" value="UCP006421"/>
    <property type="match status" value="1"/>
</dbReference>
<dbReference type="InterPro" id="IPR007183">
    <property type="entry name" value="UPF0280"/>
</dbReference>
<protein>
    <submittedName>
        <fullName evidence="1">UPF0280 family protein</fullName>
    </submittedName>
</protein>